<gene>
    <name evidence="1" type="ORF">LCGC14_2078830</name>
</gene>
<dbReference type="AlphaFoldDB" id="A0A0F9HD42"/>
<name>A0A0F9HD42_9ZZZZ</name>
<feature type="non-terminal residue" evidence="1">
    <location>
        <position position="1"/>
    </location>
</feature>
<accession>A0A0F9HD42</accession>
<organism evidence="1">
    <name type="scientific">marine sediment metagenome</name>
    <dbReference type="NCBI Taxonomy" id="412755"/>
    <lineage>
        <taxon>unclassified sequences</taxon>
        <taxon>metagenomes</taxon>
        <taxon>ecological metagenomes</taxon>
    </lineage>
</organism>
<proteinExistence type="predicted"/>
<protein>
    <submittedName>
        <fullName evidence="1">Uncharacterized protein</fullName>
    </submittedName>
</protein>
<sequence>GINKMLIRVLEIPPSTGNFHFSDGEEQIFIEVDWFKDDTSPLDPTSGPMMAYEGGRKQIEEFIKAKKYFNPSKSYLVLHQEHSFTINYSAP</sequence>
<evidence type="ECO:0000313" key="1">
    <source>
        <dbReference type="EMBL" id="KKL73042.1"/>
    </source>
</evidence>
<reference evidence="1" key="1">
    <citation type="journal article" date="2015" name="Nature">
        <title>Complex archaea that bridge the gap between prokaryotes and eukaryotes.</title>
        <authorList>
            <person name="Spang A."/>
            <person name="Saw J.H."/>
            <person name="Jorgensen S.L."/>
            <person name="Zaremba-Niedzwiedzka K."/>
            <person name="Martijn J."/>
            <person name="Lind A.E."/>
            <person name="van Eijk R."/>
            <person name="Schleper C."/>
            <person name="Guy L."/>
            <person name="Ettema T.J."/>
        </authorList>
    </citation>
    <scope>NUCLEOTIDE SEQUENCE</scope>
</reference>
<comment type="caution">
    <text evidence="1">The sequence shown here is derived from an EMBL/GenBank/DDBJ whole genome shotgun (WGS) entry which is preliminary data.</text>
</comment>
<dbReference type="EMBL" id="LAZR01025084">
    <property type="protein sequence ID" value="KKL73042.1"/>
    <property type="molecule type" value="Genomic_DNA"/>
</dbReference>